<comment type="caution">
    <text evidence="2">The sequence shown here is derived from an EMBL/GenBank/DDBJ whole genome shotgun (WGS) entry which is preliminary data.</text>
</comment>
<evidence type="ECO:0000313" key="3">
    <source>
        <dbReference type="Proteomes" id="UP000606724"/>
    </source>
</evidence>
<dbReference type="EMBL" id="JACSQR010000022">
    <property type="protein sequence ID" value="MBD7948050.1"/>
    <property type="molecule type" value="Genomic_DNA"/>
</dbReference>
<feature type="compositionally biased region" description="Polar residues" evidence="1">
    <location>
        <begin position="163"/>
        <end position="178"/>
    </location>
</feature>
<evidence type="ECO:0000256" key="1">
    <source>
        <dbReference type="SAM" id="MobiDB-lite"/>
    </source>
</evidence>
<organism evidence="2 3">
    <name type="scientific">Psychrobacter communis</name>
    <dbReference type="NCBI Taxonomy" id="2762238"/>
    <lineage>
        <taxon>Bacteria</taxon>
        <taxon>Pseudomonadati</taxon>
        <taxon>Pseudomonadota</taxon>
        <taxon>Gammaproteobacteria</taxon>
        <taxon>Moraxellales</taxon>
        <taxon>Moraxellaceae</taxon>
        <taxon>Psychrobacter</taxon>
    </lineage>
</organism>
<evidence type="ECO:0008006" key="4">
    <source>
        <dbReference type="Google" id="ProtNLM"/>
    </source>
</evidence>
<dbReference type="PROSITE" id="PS51257">
    <property type="entry name" value="PROKAR_LIPOPROTEIN"/>
    <property type="match status" value="1"/>
</dbReference>
<evidence type="ECO:0000313" key="2">
    <source>
        <dbReference type="EMBL" id="MBD7948050.1"/>
    </source>
</evidence>
<accession>A0ABR8RJW9</accession>
<protein>
    <recommendedName>
        <fullName evidence="4">C-type lysozyme inhibitor domain-containing protein</fullName>
    </recommendedName>
</protein>
<feature type="region of interest" description="Disordered" evidence="1">
    <location>
        <begin position="30"/>
        <end position="58"/>
    </location>
</feature>
<gene>
    <name evidence="2" type="ORF">H9653_08470</name>
</gene>
<dbReference type="RefSeq" id="WP_191691871.1">
    <property type="nucleotide sequence ID" value="NZ_JACSQR010000022.1"/>
</dbReference>
<sequence length="185" mass="19672">MNIELLKQFRTSVIVTGLLAGAMTISACQQQQEPEPSLEDSISEEQSVPMSAEPAEPSDVVVDAPVSDVEEDTVASVNSGVKQMSYSCSPALAVEATYKDADKQVILETAQGTVTLTKTNDATNPEVFNLDTAFDGGKGFIQWRVAHEDRETGVMRTAGADSENVSTYECKTSPASDTKTAETAA</sequence>
<dbReference type="Proteomes" id="UP000606724">
    <property type="component" value="Unassembled WGS sequence"/>
</dbReference>
<name>A0ABR8RJW9_9GAMM</name>
<proteinExistence type="predicted"/>
<reference evidence="2 3" key="1">
    <citation type="submission" date="2020-08" db="EMBL/GenBank/DDBJ databases">
        <title>A Genomic Blueprint of the Chicken Gut Microbiome.</title>
        <authorList>
            <person name="Gilroy R."/>
            <person name="Ravi A."/>
            <person name="Getino M."/>
            <person name="Pursley I."/>
            <person name="Horton D.L."/>
            <person name="Alikhan N.-F."/>
            <person name="Baker D."/>
            <person name="Gharbi K."/>
            <person name="Hall N."/>
            <person name="Watson M."/>
            <person name="Adriaenssens E.M."/>
            <person name="Foster-Nyarko E."/>
            <person name="Jarju S."/>
            <person name="Secka A."/>
            <person name="Antonio M."/>
            <person name="Oren A."/>
            <person name="Chaudhuri R."/>
            <person name="La Ragione R.M."/>
            <person name="Hildebrand F."/>
            <person name="Pallen M.J."/>
        </authorList>
    </citation>
    <scope>NUCLEOTIDE SEQUENCE [LARGE SCALE GENOMIC DNA]</scope>
    <source>
        <strain evidence="2 3">Sa4CVA2</strain>
    </source>
</reference>
<feature type="region of interest" description="Disordered" evidence="1">
    <location>
        <begin position="156"/>
        <end position="185"/>
    </location>
</feature>
<keyword evidence="3" id="KW-1185">Reference proteome</keyword>